<evidence type="ECO:0000259" key="2">
    <source>
        <dbReference type="Pfam" id="PF07596"/>
    </source>
</evidence>
<proteinExistence type="predicted"/>
<accession>A0A7V8VHC5</accession>
<keyword evidence="1" id="KW-0732">Signal</keyword>
<feature type="domain" description="DUF1559" evidence="2">
    <location>
        <begin position="71"/>
        <end position="150"/>
    </location>
</feature>
<protein>
    <submittedName>
        <fullName evidence="3">DUF1559 domain-containing protein</fullName>
    </submittedName>
</protein>
<dbReference type="RefSeq" id="WP_194539696.1">
    <property type="nucleotide sequence ID" value="NZ_JACEFB010000020.1"/>
</dbReference>
<dbReference type="Pfam" id="PF07596">
    <property type="entry name" value="SBP_bac_10"/>
    <property type="match status" value="1"/>
</dbReference>
<organism evidence="3 4">
    <name type="scientific">Thermogemmata fonticola</name>
    <dbReference type="NCBI Taxonomy" id="2755323"/>
    <lineage>
        <taxon>Bacteria</taxon>
        <taxon>Pseudomonadati</taxon>
        <taxon>Planctomycetota</taxon>
        <taxon>Planctomycetia</taxon>
        <taxon>Gemmatales</taxon>
        <taxon>Gemmataceae</taxon>
        <taxon>Thermogemmata</taxon>
    </lineage>
</organism>
<sequence length="267" mass="29418">MTRRRFAVPGVLLAWLSATAAFWPKPTLSGTTPPPLPALSALPPTLSPAHPLSPSELFAARHFQKAERNKAALMESANNLKTILIALHNHHDARGCLPAPAFEDRNGKPLLSWRVAILPYIDDKLYQEFKLDEPWDSEHNKKLIERMPKTFALPGAEEEAKKGLTHYRVFFGPGAAWEAGKGFQFTDFTDGTSNTWMVVVAKEAVPWTKPEELPFDPKKNMGALLGQVGGVFQAAFADGSVRNYPKLPNAKTIQALITRNGGEVIDD</sequence>
<evidence type="ECO:0000256" key="1">
    <source>
        <dbReference type="SAM" id="SignalP"/>
    </source>
</evidence>
<dbReference type="Proteomes" id="UP000542342">
    <property type="component" value="Unassembled WGS sequence"/>
</dbReference>
<reference evidence="3 4" key="1">
    <citation type="submission" date="2020-07" db="EMBL/GenBank/DDBJ databases">
        <title>Thermogemmata thermophila gen. nov., sp. nov., a novel moderate thermophilic planctomycete from a Kamchatka hot spring.</title>
        <authorList>
            <person name="Elcheninov A.G."/>
            <person name="Podosokorskaya O.A."/>
            <person name="Kovaleva O.L."/>
            <person name="Novikov A."/>
            <person name="Bonch-Osmolovskaya E.A."/>
            <person name="Toshchakov S.V."/>
            <person name="Kublanov I.V."/>
        </authorList>
    </citation>
    <scope>NUCLEOTIDE SEQUENCE [LARGE SCALE GENOMIC DNA]</scope>
    <source>
        <strain evidence="3 4">2918</strain>
    </source>
</reference>
<evidence type="ECO:0000313" key="4">
    <source>
        <dbReference type="Proteomes" id="UP000542342"/>
    </source>
</evidence>
<dbReference type="PANTHER" id="PTHR30093:SF2">
    <property type="entry name" value="TYPE II SECRETION SYSTEM PROTEIN H"/>
    <property type="match status" value="1"/>
</dbReference>
<feature type="chain" id="PRO_5031003163" evidence="1">
    <location>
        <begin position="21"/>
        <end position="267"/>
    </location>
</feature>
<dbReference type="PANTHER" id="PTHR30093">
    <property type="entry name" value="GENERAL SECRETION PATHWAY PROTEIN G"/>
    <property type="match status" value="1"/>
</dbReference>
<name>A0A7V8VHC5_9BACT</name>
<keyword evidence="4" id="KW-1185">Reference proteome</keyword>
<evidence type="ECO:0000313" key="3">
    <source>
        <dbReference type="EMBL" id="MBA2227832.1"/>
    </source>
</evidence>
<dbReference type="InterPro" id="IPR011453">
    <property type="entry name" value="DUF1559"/>
</dbReference>
<dbReference type="EMBL" id="JACEFB010000020">
    <property type="protein sequence ID" value="MBA2227832.1"/>
    <property type="molecule type" value="Genomic_DNA"/>
</dbReference>
<gene>
    <name evidence="3" type="ORF">H0921_16860</name>
</gene>
<feature type="signal peptide" evidence="1">
    <location>
        <begin position="1"/>
        <end position="20"/>
    </location>
</feature>
<comment type="caution">
    <text evidence="3">The sequence shown here is derived from an EMBL/GenBank/DDBJ whole genome shotgun (WGS) entry which is preliminary data.</text>
</comment>
<dbReference type="AlphaFoldDB" id="A0A7V8VHC5"/>